<dbReference type="KEGG" id="jde:Jden_2462"/>
<reference evidence="1 2" key="1">
    <citation type="journal article" date="2009" name="Stand. Genomic Sci.">
        <title>Complete genome sequence of Jonesia denitrificans type strain (Prevot 55134).</title>
        <authorList>
            <person name="Pukall R."/>
            <person name="Gehrich-Schroter G."/>
            <person name="Lapidus A."/>
            <person name="Nolan M."/>
            <person name="Glavina Del Rio T."/>
            <person name="Lucas S."/>
            <person name="Chen F."/>
            <person name="Tice H."/>
            <person name="Pitluck S."/>
            <person name="Cheng J.F."/>
            <person name="Copeland A."/>
            <person name="Saunders E."/>
            <person name="Brettin T."/>
            <person name="Detter J.C."/>
            <person name="Bruce D."/>
            <person name="Goodwin L."/>
            <person name="Pati A."/>
            <person name="Ivanova N."/>
            <person name="Mavromatis K."/>
            <person name="Ovchinnikova G."/>
            <person name="Chen A."/>
            <person name="Palaniappan K."/>
            <person name="Land M."/>
            <person name="Hauser L."/>
            <person name="Chang Y.J."/>
            <person name="Jeffries C.D."/>
            <person name="Chain P."/>
            <person name="Goker M."/>
            <person name="Bristow J."/>
            <person name="Eisen J.A."/>
            <person name="Markowitz V."/>
            <person name="Hugenholtz P."/>
            <person name="Kyrpides N.C."/>
            <person name="Klenk H.P."/>
            <person name="Han C."/>
        </authorList>
    </citation>
    <scope>NUCLEOTIDE SEQUENCE [LARGE SCALE GENOMIC DNA]</scope>
    <source>
        <strain evidence="2">ATCC 14870 / DSM 20603 / BCRC 15368 / CIP 55.134 / JCM 11481 / NBRC 15587 / NCTC 10816 / Prevot 55134</strain>
    </source>
</reference>
<name>C7R346_JONDD</name>
<dbReference type="eggNOG" id="COG0457">
    <property type="taxonomic scope" value="Bacteria"/>
</dbReference>
<accession>C7R346</accession>
<dbReference type="Proteomes" id="UP000000628">
    <property type="component" value="Chromosome"/>
</dbReference>
<sequence length="942" mass="102839">MRLETPPPALQDLIDQARAMPLGREERDVVRQALTMAEELHLDGWAYLLRLWFNRSCFMVGDTDALLTSFTRSLAIHDSNPERFPLSVDEDTHLLFQYKWVADLLNDSPAYSLTQITQIYNDMERRYQQAGVSPSGYLQTRFGGACDRGEWDDAEHYFAQLQATPRDDLSHCDACSRSTAALYYRDKGDTQRARELLQEIFDGNFMCGDEPEYSETQAMFLALRDNDLESARFLHHKSLTAIRAKEEPGSMLLAHVDFCVLTGNTPRAVALVEQFPRVFDTSPLNVARQFHCLTTLAVLADAMIADGHGDLPIRGTSAPHFARLLGLAHHDGTPTRDLTPHDISAPTWQQARTHADAFNARNNTSHYDTLYANARARREERWDLPLGIDEYHTPVSTPVAPTPVSVLDHVAAIYNTITTQPDQALTHYQASRDLPTTDDSPELTLALFSAPAGALPDNAPAYNDLLDDLATAGRPELAATMHAVGPRYLTDLTTTDIDVLLTTADALRTTHPGDAAYLLLDAADILTATDPARAHSLATDAHTLMTGQAGRYKTALMAAGTALNNGDADTASTLLAQAEPLAYGNHRLDTHATFLRATLAIHHNDWATALSCFDQAATTALSHNNVTAAWQLLARKATIHTTINQPTDAARTLRQALRHADTAQVDQPTRISLTGDLGRALLAAGHPHDAIGHLSEALDWHITNDSAPDVVLELLHTLGEAGYASGHAQQAFSAWMYALNYAEEHNQPTIQYTTAIRLADFLTEVEHEDAPTYAAQAMALATEHGEPLAVVQAAKRVATANVAITRSADLSALDHAEQALDAATVSEADQMMARIELGMHRAQLLWRMDHNADAIAAAHLVADLARSANVTPAVVDALTIMGLAHRDAGEPHDARARLSEARDLITADSTKDGHTAEDAHAHSEQITFLTAQIEALNDTAQS</sequence>
<keyword evidence="2" id="KW-1185">Reference proteome</keyword>
<dbReference type="SUPFAM" id="SSF48452">
    <property type="entry name" value="TPR-like"/>
    <property type="match status" value="2"/>
</dbReference>
<dbReference type="EMBL" id="CP001706">
    <property type="protein sequence ID" value="ACV10094.1"/>
    <property type="molecule type" value="Genomic_DNA"/>
</dbReference>
<evidence type="ECO:0000313" key="1">
    <source>
        <dbReference type="EMBL" id="ACV10094.1"/>
    </source>
</evidence>
<dbReference type="RefSeq" id="WP_015772705.1">
    <property type="nucleotide sequence ID" value="NC_013174.1"/>
</dbReference>
<evidence type="ECO:0000313" key="2">
    <source>
        <dbReference type="Proteomes" id="UP000000628"/>
    </source>
</evidence>
<proteinExistence type="predicted"/>
<evidence type="ECO:0008006" key="3">
    <source>
        <dbReference type="Google" id="ProtNLM"/>
    </source>
</evidence>
<organism evidence="1 2">
    <name type="scientific">Jonesia denitrificans (strain ATCC 14870 / DSM 20603 / BCRC 15368 / CIP 55.134 / JCM 11481 / NBRC 15587 / NCTC 10816 / Prevot 55134)</name>
    <name type="common">Listeria denitrificans</name>
    <dbReference type="NCBI Taxonomy" id="471856"/>
    <lineage>
        <taxon>Bacteria</taxon>
        <taxon>Bacillati</taxon>
        <taxon>Actinomycetota</taxon>
        <taxon>Actinomycetes</taxon>
        <taxon>Micrococcales</taxon>
        <taxon>Jonesiaceae</taxon>
        <taxon>Jonesia</taxon>
    </lineage>
</organism>
<dbReference type="InterPro" id="IPR011990">
    <property type="entry name" value="TPR-like_helical_dom_sf"/>
</dbReference>
<dbReference type="OrthoDB" id="56388at2"/>
<dbReference type="STRING" id="471856.Jden_2462"/>
<gene>
    <name evidence="1" type="ordered locus">Jden_2462</name>
</gene>
<protein>
    <recommendedName>
        <fullName evidence="3">Tetratricopeptide repeat protein</fullName>
    </recommendedName>
</protein>
<dbReference type="AlphaFoldDB" id="C7R346"/>
<dbReference type="HOGENOM" id="CLU_307904_0_0_11"/>
<dbReference type="Gene3D" id="1.25.40.10">
    <property type="entry name" value="Tetratricopeptide repeat domain"/>
    <property type="match status" value="2"/>
</dbReference>